<dbReference type="NCBIfam" id="TIGR00398">
    <property type="entry name" value="metG"/>
    <property type="match status" value="1"/>
</dbReference>
<proteinExistence type="inferred from homology"/>
<evidence type="ECO:0000256" key="4">
    <source>
        <dbReference type="ARBA" id="ARBA00022490"/>
    </source>
</evidence>
<dbReference type="FunFam" id="2.170.220.10:FF:000003">
    <property type="entry name" value="Methionine--tRNA ligase"/>
    <property type="match status" value="1"/>
</dbReference>
<keyword evidence="9 13" id="KW-0694">RNA-binding</keyword>
<evidence type="ECO:0000256" key="9">
    <source>
        <dbReference type="ARBA" id="ARBA00022884"/>
    </source>
</evidence>
<keyword evidence="7 13" id="KW-0547">Nucleotide-binding</keyword>
<dbReference type="KEGG" id="ddu:GF1_00160"/>
<name>A0A915U8S7_9BACT</name>
<dbReference type="CDD" id="cd07957">
    <property type="entry name" value="Anticodon_Ia_Met"/>
    <property type="match status" value="1"/>
</dbReference>
<dbReference type="NCBIfam" id="TIGR00399">
    <property type="entry name" value="metG_C_term"/>
    <property type="match status" value="1"/>
</dbReference>
<keyword evidence="17" id="KW-1185">Reference proteome</keyword>
<comment type="subcellular location">
    <subcellularLocation>
        <location evidence="2 13">Cytoplasm</location>
    </subcellularLocation>
</comment>
<feature type="binding site" evidence="13">
    <location>
        <position position="125"/>
    </location>
    <ligand>
        <name>Zn(2+)</name>
        <dbReference type="ChEBI" id="CHEBI:29105"/>
    </ligand>
</feature>
<dbReference type="Pfam" id="PF01588">
    <property type="entry name" value="tRNA_bind"/>
    <property type="match status" value="1"/>
</dbReference>
<dbReference type="Gene3D" id="3.40.50.620">
    <property type="entry name" value="HUPs"/>
    <property type="match status" value="1"/>
</dbReference>
<dbReference type="FunFam" id="2.40.50.140:FF:000042">
    <property type="entry name" value="Methionine--tRNA ligase"/>
    <property type="match status" value="1"/>
</dbReference>
<evidence type="ECO:0000256" key="1">
    <source>
        <dbReference type="ARBA" id="ARBA00003314"/>
    </source>
</evidence>
<feature type="binding site" evidence="13">
    <location>
        <position position="145"/>
    </location>
    <ligand>
        <name>Zn(2+)</name>
        <dbReference type="ChEBI" id="CHEBI:29105"/>
    </ligand>
</feature>
<dbReference type="EC" id="6.1.1.10" evidence="13"/>
<keyword evidence="10 13" id="KW-0648">Protein biosynthesis</keyword>
<evidence type="ECO:0000256" key="12">
    <source>
        <dbReference type="ARBA" id="ARBA00047364"/>
    </source>
</evidence>
<dbReference type="FunFam" id="1.10.730.10:FF:000026">
    <property type="entry name" value="Methionine--tRNA ligase"/>
    <property type="match status" value="1"/>
</dbReference>
<evidence type="ECO:0000256" key="11">
    <source>
        <dbReference type="ARBA" id="ARBA00023146"/>
    </source>
</evidence>
<dbReference type="SUPFAM" id="SSF50249">
    <property type="entry name" value="Nucleic acid-binding proteins"/>
    <property type="match status" value="1"/>
</dbReference>
<dbReference type="InterPro" id="IPR015413">
    <property type="entry name" value="Methionyl/Leucyl_tRNA_Synth"/>
</dbReference>
<dbReference type="InterPro" id="IPR014758">
    <property type="entry name" value="Met-tRNA_synth"/>
</dbReference>
<dbReference type="SUPFAM" id="SSF47323">
    <property type="entry name" value="Anticodon-binding domain of a subclass of class I aminoacyl-tRNA synthetases"/>
    <property type="match status" value="1"/>
</dbReference>
<feature type="domain" description="TRNA-binding" evidence="15">
    <location>
        <begin position="545"/>
        <end position="649"/>
    </location>
</feature>
<comment type="cofactor">
    <cofactor evidence="13">
        <name>Zn(2+)</name>
        <dbReference type="ChEBI" id="CHEBI:29105"/>
    </cofactor>
    <text evidence="13">Binds 1 zinc ion per subunit.</text>
</comment>
<gene>
    <name evidence="13 16" type="primary">metG</name>
    <name evidence="16" type="ORF">GF1_00160</name>
</gene>
<dbReference type="GO" id="GO:0046872">
    <property type="term" value="F:metal ion binding"/>
    <property type="evidence" value="ECO:0007669"/>
    <property type="project" value="UniProtKB-KW"/>
</dbReference>
<evidence type="ECO:0000256" key="3">
    <source>
        <dbReference type="ARBA" id="ARBA00011738"/>
    </source>
</evidence>
<comment type="caution">
    <text evidence="13">Lacks conserved residue(s) required for the propagation of feature annotation.</text>
</comment>
<keyword evidence="5 13" id="KW-0820">tRNA-binding</keyword>
<comment type="catalytic activity">
    <reaction evidence="12 13">
        <text>tRNA(Met) + L-methionine + ATP = L-methionyl-tRNA(Met) + AMP + diphosphate</text>
        <dbReference type="Rhea" id="RHEA:13481"/>
        <dbReference type="Rhea" id="RHEA-COMP:9667"/>
        <dbReference type="Rhea" id="RHEA-COMP:9698"/>
        <dbReference type="ChEBI" id="CHEBI:30616"/>
        <dbReference type="ChEBI" id="CHEBI:33019"/>
        <dbReference type="ChEBI" id="CHEBI:57844"/>
        <dbReference type="ChEBI" id="CHEBI:78442"/>
        <dbReference type="ChEBI" id="CHEBI:78530"/>
        <dbReference type="ChEBI" id="CHEBI:456215"/>
        <dbReference type="EC" id="6.1.1.10"/>
    </reaction>
</comment>
<dbReference type="EMBL" id="AP024233">
    <property type="protein sequence ID" value="BCO07640.1"/>
    <property type="molecule type" value="Genomic_DNA"/>
</dbReference>
<feature type="region of interest" description="Disordered" evidence="14">
    <location>
        <begin position="493"/>
        <end position="537"/>
    </location>
</feature>
<dbReference type="Pfam" id="PF19303">
    <property type="entry name" value="Anticodon_3"/>
    <property type="match status" value="1"/>
</dbReference>
<evidence type="ECO:0000259" key="15">
    <source>
        <dbReference type="PROSITE" id="PS50886"/>
    </source>
</evidence>
<dbReference type="SUPFAM" id="SSF52374">
    <property type="entry name" value="Nucleotidylyl transferase"/>
    <property type="match status" value="1"/>
</dbReference>
<keyword evidence="13" id="KW-0479">Metal-binding</keyword>
<dbReference type="RefSeq" id="WP_435051701.1">
    <property type="nucleotide sequence ID" value="NZ_AP024233.1"/>
</dbReference>
<dbReference type="Proteomes" id="UP001063350">
    <property type="component" value="Chromosome"/>
</dbReference>
<dbReference type="Gene3D" id="2.40.50.140">
    <property type="entry name" value="Nucleic acid-binding proteins"/>
    <property type="match status" value="1"/>
</dbReference>
<keyword evidence="11 13" id="KW-0030">Aminoacyl-tRNA synthetase</keyword>
<keyword evidence="8 13" id="KW-0067">ATP-binding</keyword>
<dbReference type="CDD" id="cd02800">
    <property type="entry name" value="tRNA_bind_EcMetRS_like"/>
    <property type="match status" value="1"/>
</dbReference>
<dbReference type="Pfam" id="PF09334">
    <property type="entry name" value="tRNA-synt_1g"/>
    <property type="match status" value="2"/>
</dbReference>
<dbReference type="NCBIfam" id="NF008900">
    <property type="entry name" value="PRK12267.1"/>
    <property type="match status" value="1"/>
</dbReference>
<dbReference type="GO" id="GO:0004825">
    <property type="term" value="F:methionine-tRNA ligase activity"/>
    <property type="evidence" value="ECO:0007669"/>
    <property type="project" value="UniProtKB-UniRule"/>
</dbReference>
<comment type="function">
    <text evidence="1 13">Is required not only for elongation of protein synthesis but also for the initiation of all mRNA translation through initiator tRNA(fMet) aminoacylation.</text>
</comment>
<comment type="subunit">
    <text evidence="3 13">Homodimer.</text>
</comment>
<dbReference type="GO" id="GO:0000049">
    <property type="term" value="F:tRNA binding"/>
    <property type="evidence" value="ECO:0007669"/>
    <property type="project" value="UniProtKB-UniRule"/>
</dbReference>
<feature type="short sequence motif" description="'HIGH' region" evidence="13">
    <location>
        <begin position="10"/>
        <end position="20"/>
    </location>
</feature>
<keyword evidence="6 13" id="KW-0436">Ligase</keyword>
<dbReference type="InterPro" id="IPR041872">
    <property type="entry name" value="Anticodon_Met"/>
</dbReference>
<dbReference type="Gene3D" id="2.170.220.10">
    <property type="match status" value="1"/>
</dbReference>
<dbReference type="InterPro" id="IPR033911">
    <property type="entry name" value="MetRS_core"/>
</dbReference>
<dbReference type="InterPro" id="IPR023457">
    <property type="entry name" value="Met-tRNA_synth_2"/>
</dbReference>
<dbReference type="InterPro" id="IPR014729">
    <property type="entry name" value="Rossmann-like_a/b/a_fold"/>
</dbReference>
<comment type="similarity">
    <text evidence="13">Belongs to the class-I aminoacyl-tRNA synthetase family. MetG type 2A subfamily.</text>
</comment>
<evidence type="ECO:0000313" key="17">
    <source>
        <dbReference type="Proteomes" id="UP001063350"/>
    </source>
</evidence>
<dbReference type="PRINTS" id="PR01041">
    <property type="entry name" value="TRNASYNTHMET"/>
</dbReference>
<dbReference type="PANTHER" id="PTHR43326:SF1">
    <property type="entry name" value="METHIONINE--TRNA LIGASE, MITOCHONDRIAL"/>
    <property type="match status" value="1"/>
</dbReference>
<evidence type="ECO:0000256" key="5">
    <source>
        <dbReference type="ARBA" id="ARBA00022555"/>
    </source>
</evidence>
<keyword evidence="4 13" id="KW-0963">Cytoplasm</keyword>
<dbReference type="InterPro" id="IPR009080">
    <property type="entry name" value="tRNAsynth_Ia_anticodon-bd"/>
</dbReference>
<dbReference type="GO" id="GO:0005737">
    <property type="term" value="C:cytoplasm"/>
    <property type="evidence" value="ECO:0007669"/>
    <property type="project" value="UniProtKB-SubCell"/>
</dbReference>
<evidence type="ECO:0000256" key="7">
    <source>
        <dbReference type="ARBA" id="ARBA00022741"/>
    </source>
</evidence>
<dbReference type="GO" id="GO:0006431">
    <property type="term" value="P:methionyl-tRNA aminoacylation"/>
    <property type="evidence" value="ECO:0007669"/>
    <property type="project" value="UniProtKB-UniRule"/>
</dbReference>
<accession>A0A915U8S7</accession>
<evidence type="ECO:0000256" key="8">
    <source>
        <dbReference type="ARBA" id="ARBA00022840"/>
    </source>
</evidence>
<feature type="binding site" evidence="13">
    <location>
        <position position="128"/>
    </location>
    <ligand>
        <name>Zn(2+)</name>
        <dbReference type="ChEBI" id="CHEBI:29105"/>
    </ligand>
</feature>
<evidence type="ECO:0000256" key="10">
    <source>
        <dbReference type="ARBA" id="ARBA00022917"/>
    </source>
</evidence>
<dbReference type="GO" id="GO:0005524">
    <property type="term" value="F:ATP binding"/>
    <property type="evidence" value="ECO:0007669"/>
    <property type="project" value="UniProtKB-UniRule"/>
</dbReference>
<reference evidence="16" key="1">
    <citation type="submission" date="2020-12" db="EMBL/GenBank/DDBJ databases">
        <title>Desulfobium dissulfuricans gen. nov., sp. nov., a novel mesophilic, sulfate-reducing bacterium isolated from a deep-sea hydrothermal vent.</title>
        <authorList>
            <person name="Hashimoto Y."/>
            <person name="Tame A."/>
            <person name="Sawayama S."/>
            <person name="Miyazaki J."/>
            <person name="Takai K."/>
            <person name="Nakagawa S."/>
        </authorList>
    </citation>
    <scope>NUCLEOTIDE SEQUENCE</scope>
    <source>
        <strain evidence="16">GF1</strain>
    </source>
</reference>
<organism evidence="16 17">
    <name type="scientific">Desulfolithobacter dissulfuricans</name>
    <dbReference type="NCBI Taxonomy" id="2795293"/>
    <lineage>
        <taxon>Bacteria</taxon>
        <taxon>Pseudomonadati</taxon>
        <taxon>Thermodesulfobacteriota</taxon>
        <taxon>Desulfobulbia</taxon>
        <taxon>Desulfobulbales</taxon>
        <taxon>Desulfobulbaceae</taxon>
        <taxon>Desulfolithobacter</taxon>
    </lineage>
</organism>
<feature type="short sequence motif" description="'KMSKS' region" evidence="13">
    <location>
        <begin position="294"/>
        <end position="298"/>
    </location>
</feature>
<evidence type="ECO:0000256" key="2">
    <source>
        <dbReference type="ARBA" id="ARBA00004496"/>
    </source>
</evidence>
<dbReference type="InterPro" id="IPR004495">
    <property type="entry name" value="Met-tRNA-synth_bsu_C"/>
</dbReference>
<dbReference type="InterPro" id="IPR012340">
    <property type="entry name" value="NA-bd_OB-fold"/>
</dbReference>
<dbReference type="AlphaFoldDB" id="A0A915U8S7"/>
<sequence length="649" mass="73896">MATYITTPIYYVNAMPHLGHAYTTVVADTYARFRRLCGDEVRFQTGTDEHGEKIVEAAEKEGVSPREYVDRVSDAFRHAWPALAIEPDHFIRTTYPEHVRTVQAILQQVYDQGDIYFDEYSGLYCTGCERFLTEKELVDGNCPDHQKPPKEITEQNYFFRMSKYQDWLIDHIKSHPEFITPERYRNEVLSFLSEPLEDLCISRPVSRLTWGIELPFDKNFVTYVWFDALINYLTGVGWPDGPDFEKFWSVAEHVIAKDILKPHAIYWPTMLRAMGVAPYRRLHVHGYWNVDDTKMSKSIGNVVRPHELVDEYGVDTVRYFMLREMSFGLDASFSGEALVARQNSDLANDLGNLFSRSLTMVNKYAGGRVPEPVESEITATDRELIQAVENMLATYQREMNEFGFSRALQAVWEVIGMLNRFIVTNAPWELAKEEGREQRLMTVLYFLVESLRILALVLRPVMPVAAGKMAAALGMEREMQEATLETAGRWGLMRPGTEIERGPQLFPRLDRKKNKQKQQPAKPAKKQPKQQKDQAGDEGLITFEQFGKVELRVAEIVAAEKIKKADKLLKLTVRVPEERTIVAGIAKFYQPEELIGKQVIVVANLKPAKLMGVTSQGMLLAAKEKDADGNERLVLSTVSAPVAPGSRVA</sequence>
<evidence type="ECO:0000256" key="14">
    <source>
        <dbReference type="SAM" id="MobiDB-lite"/>
    </source>
</evidence>
<dbReference type="Gene3D" id="1.10.730.10">
    <property type="entry name" value="Isoleucyl-tRNA Synthetase, Domain 1"/>
    <property type="match status" value="1"/>
</dbReference>
<evidence type="ECO:0000256" key="13">
    <source>
        <dbReference type="HAMAP-Rule" id="MF_01228"/>
    </source>
</evidence>
<dbReference type="InterPro" id="IPR002547">
    <property type="entry name" value="tRNA-bd_dom"/>
</dbReference>
<dbReference type="PROSITE" id="PS50886">
    <property type="entry name" value="TRBD"/>
    <property type="match status" value="1"/>
</dbReference>
<dbReference type="HAMAP" id="MF_01228">
    <property type="entry name" value="Met_tRNA_synth_type2"/>
    <property type="match status" value="1"/>
</dbReference>
<evidence type="ECO:0000256" key="6">
    <source>
        <dbReference type="ARBA" id="ARBA00022598"/>
    </source>
</evidence>
<protein>
    <recommendedName>
        <fullName evidence="13">Methionine--tRNA ligase</fullName>
        <ecNumber evidence="13">6.1.1.10</ecNumber>
    </recommendedName>
    <alternativeName>
        <fullName evidence="13">Methionyl-tRNA synthetase</fullName>
        <shortName evidence="13">MetRS</shortName>
    </alternativeName>
</protein>
<dbReference type="CDD" id="cd00814">
    <property type="entry name" value="MetRS_core"/>
    <property type="match status" value="1"/>
</dbReference>
<feature type="binding site" evidence="13">
    <location>
        <position position="142"/>
    </location>
    <ligand>
        <name>Zn(2+)</name>
        <dbReference type="ChEBI" id="CHEBI:29105"/>
    </ligand>
</feature>
<keyword evidence="13" id="KW-0862">Zinc</keyword>
<evidence type="ECO:0000313" key="16">
    <source>
        <dbReference type="EMBL" id="BCO07640.1"/>
    </source>
</evidence>
<dbReference type="PANTHER" id="PTHR43326">
    <property type="entry name" value="METHIONYL-TRNA SYNTHETASE"/>
    <property type="match status" value="1"/>
</dbReference>